<evidence type="ECO:0000313" key="2">
    <source>
        <dbReference type="Proteomes" id="UP001162992"/>
    </source>
</evidence>
<comment type="caution">
    <text evidence="1">The sequence shown here is derived from an EMBL/GenBank/DDBJ whole genome shotgun (WGS) entry which is preliminary data.</text>
</comment>
<accession>A0ACC2D4Q9</accession>
<protein>
    <submittedName>
        <fullName evidence="1">Uncharacterized protein</fullName>
    </submittedName>
</protein>
<dbReference type="Proteomes" id="UP001162992">
    <property type="component" value="Chromosome 7"/>
</dbReference>
<keyword evidence="2" id="KW-1185">Reference proteome</keyword>
<proteinExistence type="predicted"/>
<organism evidence="1 2">
    <name type="scientific">Diphasiastrum complanatum</name>
    <name type="common">Issler's clubmoss</name>
    <name type="synonym">Lycopodium complanatum</name>
    <dbReference type="NCBI Taxonomy" id="34168"/>
    <lineage>
        <taxon>Eukaryota</taxon>
        <taxon>Viridiplantae</taxon>
        <taxon>Streptophyta</taxon>
        <taxon>Embryophyta</taxon>
        <taxon>Tracheophyta</taxon>
        <taxon>Lycopodiopsida</taxon>
        <taxon>Lycopodiales</taxon>
        <taxon>Lycopodiaceae</taxon>
        <taxon>Lycopodioideae</taxon>
        <taxon>Diphasiastrum</taxon>
    </lineage>
</organism>
<dbReference type="EMBL" id="CM055098">
    <property type="protein sequence ID" value="KAJ7549199.1"/>
    <property type="molecule type" value="Genomic_DNA"/>
</dbReference>
<reference evidence="2" key="1">
    <citation type="journal article" date="2024" name="Proc. Natl. Acad. Sci. U.S.A.">
        <title>Extraordinary preservation of gene collinearity over three hundred million years revealed in homosporous lycophytes.</title>
        <authorList>
            <person name="Li C."/>
            <person name="Wickell D."/>
            <person name="Kuo L.Y."/>
            <person name="Chen X."/>
            <person name="Nie B."/>
            <person name="Liao X."/>
            <person name="Peng D."/>
            <person name="Ji J."/>
            <person name="Jenkins J."/>
            <person name="Williams M."/>
            <person name="Shu S."/>
            <person name="Plott C."/>
            <person name="Barry K."/>
            <person name="Rajasekar S."/>
            <person name="Grimwood J."/>
            <person name="Han X."/>
            <person name="Sun S."/>
            <person name="Hou Z."/>
            <person name="He W."/>
            <person name="Dai G."/>
            <person name="Sun C."/>
            <person name="Schmutz J."/>
            <person name="Leebens-Mack J.H."/>
            <person name="Li F.W."/>
            <person name="Wang L."/>
        </authorList>
    </citation>
    <scope>NUCLEOTIDE SEQUENCE [LARGE SCALE GENOMIC DNA]</scope>
    <source>
        <strain evidence="2">cv. PW_Plant_1</strain>
    </source>
</reference>
<evidence type="ECO:0000313" key="1">
    <source>
        <dbReference type="EMBL" id="KAJ7549199.1"/>
    </source>
</evidence>
<sequence length="932" mass="101428">MLWNVEVMNHQQVQQRPLVSANGVNRRRPDRDPGLRVDSNHRSDAHTWRSSIPDIVSVDHPNANNSFPSGSGRHSTEKDDAGSLGRIRGSMEKPLHDRLLFLTMCLIGQPVEVQVTNGSIYSGIFHTANAEKDFGVVLKMASLTKDGSAKVAKNGCIKEAARKAPVKTLIIYEKDFVQITAKDVSLTADSYSNGRIRENRNEILTDSVLSQGRCRDVERELKPWKPDSEAPRNLGLESTFQSTWNRNWDQFETNKALFGIESTFDEELYTTKLERGPQTREREREAWRIAREIEGQSTRNLHLAEEREFHLTSEFEHLDEESRFSSVIRLEVTDAGEEEEHNNVDEHNEETFGNPYVNSLVDSGTPSDSSASTPSAGEPECKAALLTSLDHMQVSSPESSFERSPLLSPLIAETASIEALNINMTYSQVPEDVYREFQEFKLQETAKKSKRQRENEVNELKSFSQSLKDRNMKEFDPHLNKAAGAGGNALSMSEGRADSALSLERTPVPVAFTSAAAAVPSSSTLSNPASLMIHAYHTVVSPAASTFIQSDDISIDTSMSEMSVETHRAPDVGLGAIQVSLPTDAYVTLPTATAPMSATVNQNPEGTAMSTTSNPIPTVSSSAMLSQLYAPSMSANAKVSSLNPNAKEFKLNPNARSFKPGLSAAHLPSPVHQGPVYMAAGLHPIAPIQMPVGLGLSQIVQQSVESAQFSQYNSSMAVASAAPYMQPPSAFVPNVAGAGPAVLPVQATIKLPPQSQQQVVAPPYTQQQVFRYLPQAAPLQPTSAYPHPSGQLYPQQVMYAQPGPVLYIQQFPQGMMQGQPLPLPQQGPLPPQPASQQPKYRGGGIEAVHFNLTPTYLAGQHQHLQQSQIAHLHNPIQTSPTGLVPGTVPGAHPSHGVVTVSGTTIQDTYSVLGGNGIRLAGKNPSGNFQLQY</sequence>
<name>A0ACC2D4Q9_DIPCM</name>
<gene>
    <name evidence="1" type="ORF">O6H91_07G045100</name>
</gene>